<accession>R7TPC3</accession>
<evidence type="ECO:0000313" key="2">
    <source>
        <dbReference type="EnsemblMetazoa" id="CapteP208689"/>
    </source>
</evidence>
<reference evidence="1 3" key="2">
    <citation type="journal article" date="2013" name="Nature">
        <title>Insights into bilaterian evolution from three spiralian genomes.</title>
        <authorList>
            <person name="Simakov O."/>
            <person name="Marletaz F."/>
            <person name="Cho S.J."/>
            <person name="Edsinger-Gonzales E."/>
            <person name="Havlak P."/>
            <person name="Hellsten U."/>
            <person name="Kuo D.H."/>
            <person name="Larsson T."/>
            <person name="Lv J."/>
            <person name="Arendt D."/>
            <person name="Savage R."/>
            <person name="Osoegawa K."/>
            <person name="de Jong P."/>
            <person name="Grimwood J."/>
            <person name="Chapman J.A."/>
            <person name="Shapiro H."/>
            <person name="Aerts A."/>
            <person name="Otillar R.P."/>
            <person name="Terry A.Y."/>
            <person name="Boore J.L."/>
            <person name="Grigoriev I.V."/>
            <person name="Lindberg D.R."/>
            <person name="Seaver E.C."/>
            <person name="Weisblat D.A."/>
            <person name="Putnam N.H."/>
            <person name="Rokhsar D.S."/>
        </authorList>
    </citation>
    <scope>NUCLEOTIDE SEQUENCE</scope>
    <source>
        <strain evidence="1 3">I ESC-2004</strain>
    </source>
</reference>
<evidence type="ECO:0000313" key="1">
    <source>
        <dbReference type="EMBL" id="ELT95412.1"/>
    </source>
</evidence>
<dbReference type="STRING" id="283909.R7TPC3"/>
<proteinExistence type="predicted"/>
<dbReference type="HOGENOM" id="CLU_2052269_0_0_1"/>
<dbReference type="Proteomes" id="UP000014760">
    <property type="component" value="Unassembled WGS sequence"/>
</dbReference>
<dbReference type="OMA" id="FQLTEAH"/>
<reference evidence="2" key="3">
    <citation type="submission" date="2015-06" db="UniProtKB">
        <authorList>
            <consortium name="EnsemblMetazoa"/>
        </authorList>
    </citation>
    <scope>IDENTIFICATION</scope>
</reference>
<evidence type="ECO:0000313" key="3">
    <source>
        <dbReference type="Proteomes" id="UP000014760"/>
    </source>
</evidence>
<dbReference type="OrthoDB" id="6436361at2759"/>
<organism evidence="1">
    <name type="scientific">Capitella teleta</name>
    <name type="common">Polychaete worm</name>
    <dbReference type="NCBI Taxonomy" id="283909"/>
    <lineage>
        <taxon>Eukaryota</taxon>
        <taxon>Metazoa</taxon>
        <taxon>Spiralia</taxon>
        <taxon>Lophotrochozoa</taxon>
        <taxon>Annelida</taxon>
        <taxon>Polychaeta</taxon>
        <taxon>Sedentaria</taxon>
        <taxon>Scolecida</taxon>
        <taxon>Capitellidae</taxon>
        <taxon>Capitella</taxon>
    </lineage>
</organism>
<protein>
    <submittedName>
        <fullName evidence="1 2">Uncharacterized protein</fullName>
    </submittedName>
</protein>
<dbReference type="EMBL" id="KB309137">
    <property type="protein sequence ID" value="ELT95412.1"/>
    <property type="molecule type" value="Genomic_DNA"/>
</dbReference>
<dbReference type="EnsemblMetazoa" id="CapteT208689">
    <property type="protein sequence ID" value="CapteP208689"/>
    <property type="gene ID" value="CapteG208689"/>
</dbReference>
<keyword evidence="3" id="KW-1185">Reference proteome</keyword>
<gene>
    <name evidence="1" type="ORF">CAPTEDRAFT_208689</name>
</gene>
<sequence length="129" mass="14979">MSEYSDDLSASKGPISQYLSAKNYLESNKVPEMFRSLISCLMLERPDDCLNYLTAKLDEIKDKGLEQVDWETFIQHMHPEKYPVRVEMIGNPGDQHNRVQAKNEIQPFANLGPRDQYKSQLFQLTQPQE</sequence>
<reference evidence="3" key="1">
    <citation type="submission" date="2012-12" db="EMBL/GenBank/DDBJ databases">
        <authorList>
            <person name="Hellsten U."/>
            <person name="Grimwood J."/>
            <person name="Chapman J.A."/>
            <person name="Shapiro H."/>
            <person name="Aerts A."/>
            <person name="Otillar R.P."/>
            <person name="Terry A.Y."/>
            <person name="Boore J.L."/>
            <person name="Simakov O."/>
            <person name="Marletaz F."/>
            <person name="Cho S.-J."/>
            <person name="Edsinger-Gonzales E."/>
            <person name="Havlak P."/>
            <person name="Kuo D.-H."/>
            <person name="Larsson T."/>
            <person name="Lv J."/>
            <person name="Arendt D."/>
            <person name="Savage R."/>
            <person name="Osoegawa K."/>
            <person name="de Jong P."/>
            <person name="Lindberg D.R."/>
            <person name="Seaver E.C."/>
            <person name="Weisblat D.A."/>
            <person name="Putnam N.H."/>
            <person name="Grigoriev I.V."/>
            <person name="Rokhsar D.S."/>
        </authorList>
    </citation>
    <scope>NUCLEOTIDE SEQUENCE</scope>
    <source>
        <strain evidence="3">I ESC-2004</strain>
    </source>
</reference>
<dbReference type="CDD" id="cd22961">
    <property type="entry name" value="DD_TEX55-like"/>
    <property type="match status" value="1"/>
</dbReference>
<dbReference type="AlphaFoldDB" id="R7TPC3"/>
<name>R7TPC3_CAPTE</name>
<dbReference type="EMBL" id="AMQN01002405">
    <property type="status" value="NOT_ANNOTATED_CDS"/>
    <property type="molecule type" value="Genomic_DNA"/>
</dbReference>